<proteinExistence type="predicted"/>
<organism evidence="1 2">
    <name type="scientific">Arctium lappa</name>
    <name type="common">Greater burdock</name>
    <name type="synonym">Lappa major</name>
    <dbReference type="NCBI Taxonomy" id="4217"/>
    <lineage>
        <taxon>Eukaryota</taxon>
        <taxon>Viridiplantae</taxon>
        <taxon>Streptophyta</taxon>
        <taxon>Embryophyta</taxon>
        <taxon>Tracheophyta</taxon>
        <taxon>Spermatophyta</taxon>
        <taxon>Magnoliopsida</taxon>
        <taxon>eudicotyledons</taxon>
        <taxon>Gunneridae</taxon>
        <taxon>Pentapetalae</taxon>
        <taxon>asterids</taxon>
        <taxon>campanulids</taxon>
        <taxon>Asterales</taxon>
        <taxon>Asteraceae</taxon>
        <taxon>Carduoideae</taxon>
        <taxon>Cardueae</taxon>
        <taxon>Arctiinae</taxon>
        <taxon>Arctium</taxon>
    </lineage>
</organism>
<accession>A0ACB9B9U5</accession>
<reference evidence="2" key="1">
    <citation type="journal article" date="2022" name="Mol. Ecol. Resour.">
        <title>The genomes of chicory, endive, great burdock and yacon provide insights into Asteraceae palaeo-polyploidization history and plant inulin production.</title>
        <authorList>
            <person name="Fan W."/>
            <person name="Wang S."/>
            <person name="Wang H."/>
            <person name="Wang A."/>
            <person name="Jiang F."/>
            <person name="Liu H."/>
            <person name="Zhao H."/>
            <person name="Xu D."/>
            <person name="Zhang Y."/>
        </authorList>
    </citation>
    <scope>NUCLEOTIDE SEQUENCE [LARGE SCALE GENOMIC DNA]</scope>
    <source>
        <strain evidence="2">cv. Niubang</strain>
    </source>
</reference>
<dbReference type="EMBL" id="CM042052">
    <property type="protein sequence ID" value="KAI3719177.1"/>
    <property type="molecule type" value="Genomic_DNA"/>
</dbReference>
<evidence type="ECO:0000313" key="2">
    <source>
        <dbReference type="Proteomes" id="UP001055879"/>
    </source>
</evidence>
<name>A0ACB9B9U5_ARCLA</name>
<gene>
    <name evidence="1" type="ORF">L6452_20071</name>
</gene>
<protein>
    <submittedName>
        <fullName evidence="1">Uncharacterized protein</fullName>
    </submittedName>
</protein>
<keyword evidence="2" id="KW-1185">Reference proteome</keyword>
<evidence type="ECO:0000313" key="1">
    <source>
        <dbReference type="EMBL" id="KAI3719177.1"/>
    </source>
</evidence>
<comment type="caution">
    <text evidence="1">The sequence shown here is derived from an EMBL/GenBank/DDBJ whole genome shotgun (WGS) entry which is preliminary data.</text>
</comment>
<dbReference type="Proteomes" id="UP001055879">
    <property type="component" value="Linkage Group LG06"/>
</dbReference>
<reference evidence="1 2" key="2">
    <citation type="journal article" date="2022" name="Mol. Ecol. Resour.">
        <title>The genomes of chicory, endive, great burdock and yacon provide insights into Asteraceae paleo-polyploidization history and plant inulin production.</title>
        <authorList>
            <person name="Fan W."/>
            <person name="Wang S."/>
            <person name="Wang H."/>
            <person name="Wang A."/>
            <person name="Jiang F."/>
            <person name="Liu H."/>
            <person name="Zhao H."/>
            <person name="Xu D."/>
            <person name="Zhang Y."/>
        </authorList>
    </citation>
    <scope>NUCLEOTIDE SEQUENCE [LARGE SCALE GENOMIC DNA]</scope>
    <source>
        <strain evidence="2">cv. Niubang</strain>
    </source>
</reference>
<sequence length="124" mass="13890">MSSPNSKSHEFNGYDDLTISEMNSSTPVQPSVPISRAPTKDEHLKVQKRKAPPQKGAKSNTTKFTISLTRKEIEEDIFAVTGKKPRRSHKKRSNTMKKNIDELFPGSSLDGHDADSLRKSYGLF</sequence>